<dbReference type="Proteomes" id="UP001596302">
    <property type="component" value="Unassembled WGS sequence"/>
</dbReference>
<keyword evidence="2" id="KW-1185">Reference proteome</keyword>
<proteinExistence type="predicted"/>
<name>A0ABW1J0K0_9PSEU</name>
<comment type="caution">
    <text evidence="1">The sequence shown here is derived from an EMBL/GenBank/DDBJ whole genome shotgun (WGS) entry which is preliminary data.</text>
</comment>
<gene>
    <name evidence="1" type="ORF">ACFQE5_08670</name>
</gene>
<dbReference type="EMBL" id="JBHSQW010000017">
    <property type="protein sequence ID" value="MFC5994283.1"/>
    <property type="molecule type" value="Genomic_DNA"/>
</dbReference>
<organism evidence="1 2">
    <name type="scientific">Pseudonocardia hispaniensis</name>
    <dbReference type="NCBI Taxonomy" id="904933"/>
    <lineage>
        <taxon>Bacteria</taxon>
        <taxon>Bacillati</taxon>
        <taxon>Actinomycetota</taxon>
        <taxon>Actinomycetes</taxon>
        <taxon>Pseudonocardiales</taxon>
        <taxon>Pseudonocardiaceae</taxon>
        <taxon>Pseudonocardia</taxon>
    </lineage>
</organism>
<protein>
    <submittedName>
        <fullName evidence="1">Uncharacterized protein</fullName>
    </submittedName>
</protein>
<evidence type="ECO:0000313" key="1">
    <source>
        <dbReference type="EMBL" id="MFC5994283.1"/>
    </source>
</evidence>
<accession>A0ABW1J0K0</accession>
<evidence type="ECO:0000313" key="2">
    <source>
        <dbReference type="Proteomes" id="UP001596302"/>
    </source>
</evidence>
<dbReference type="RefSeq" id="WP_246990424.1">
    <property type="nucleotide sequence ID" value="NZ_JBHSQW010000017.1"/>
</dbReference>
<sequence>MLDAQFVVLVDEDLREERLVAQTPVGVVAAGVDVGAVGEQAEGVVEVGSGVGVVAEVGVDAAGYLVEFGDDPILLTLEH</sequence>
<reference evidence="2" key="1">
    <citation type="journal article" date="2019" name="Int. J. Syst. Evol. Microbiol.">
        <title>The Global Catalogue of Microorganisms (GCM) 10K type strain sequencing project: providing services to taxonomists for standard genome sequencing and annotation.</title>
        <authorList>
            <consortium name="The Broad Institute Genomics Platform"/>
            <consortium name="The Broad Institute Genome Sequencing Center for Infectious Disease"/>
            <person name="Wu L."/>
            <person name="Ma J."/>
        </authorList>
    </citation>
    <scope>NUCLEOTIDE SEQUENCE [LARGE SCALE GENOMIC DNA]</scope>
    <source>
        <strain evidence="2">CCM 8391</strain>
    </source>
</reference>